<sequence>MDKARSSQLKEDVSVPEVADQAAFSENQSCTKETVISTSQPVTKNESICETQETVEQQGEKKPFKCKRKKKTPIDWGNYYEQDKCNDQGTSA</sequence>
<evidence type="ECO:0000313" key="2">
    <source>
        <dbReference type="Proteomes" id="UP001352852"/>
    </source>
</evidence>
<dbReference type="EMBL" id="JAHUTJ010064072">
    <property type="protein sequence ID" value="MED6289134.1"/>
    <property type="molecule type" value="Genomic_DNA"/>
</dbReference>
<gene>
    <name evidence="1" type="ORF">CHARACLAT_033201</name>
</gene>
<protein>
    <submittedName>
        <fullName evidence="1">Uncharacterized protein</fullName>
    </submittedName>
</protein>
<keyword evidence="2" id="KW-1185">Reference proteome</keyword>
<name>A0ABU7ESN9_9TELE</name>
<feature type="non-terminal residue" evidence="1">
    <location>
        <position position="92"/>
    </location>
</feature>
<evidence type="ECO:0000313" key="1">
    <source>
        <dbReference type="EMBL" id="MED6289134.1"/>
    </source>
</evidence>
<proteinExistence type="predicted"/>
<dbReference type="Proteomes" id="UP001352852">
    <property type="component" value="Unassembled WGS sequence"/>
</dbReference>
<accession>A0ABU7ESN9</accession>
<organism evidence="1 2">
    <name type="scientific">Characodon lateralis</name>
    <dbReference type="NCBI Taxonomy" id="208331"/>
    <lineage>
        <taxon>Eukaryota</taxon>
        <taxon>Metazoa</taxon>
        <taxon>Chordata</taxon>
        <taxon>Craniata</taxon>
        <taxon>Vertebrata</taxon>
        <taxon>Euteleostomi</taxon>
        <taxon>Actinopterygii</taxon>
        <taxon>Neopterygii</taxon>
        <taxon>Teleostei</taxon>
        <taxon>Neoteleostei</taxon>
        <taxon>Acanthomorphata</taxon>
        <taxon>Ovalentaria</taxon>
        <taxon>Atherinomorphae</taxon>
        <taxon>Cyprinodontiformes</taxon>
        <taxon>Goodeidae</taxon>
        <taxon>Characodon</taxon>
    </lineage>
</organism>
<reference evidence="1 2" key="1">
    <citation type="submission" date="2021-06" db="EMBL/GenBank/DDBJ databases">
        <authorList>
            <person name="Palmer J.M."/>
        </authorList>
    </citation>
    <scope>NUCLEOTIDE SEQUENCE [LARGE SCALE GENOMIC DNA]</scope>
    <source>
        <strain evidence="1 2">CL_MEX2019</strain>
        <tissue evidence="1">Muscle</tissue>
    </source>
</reference>
<comment type="caution">
    <text evidence="1">The sequence shown here is derived from an EMBL/GenBank/DDBJ whole genome shotgun (WGS) entry which is preliminary data.</text>
</comment>